<protein>
    <recommendedName>
        <fullName evidence="4">Lipoprotein</fullName>
    </recommendedName>
</protein>
<feature type="signal peptide" evidence="1">
    <location>
        <begin position="1"/>
        <end position="24"/>
    </location>
</feature>
<evidence type="ECO:0000313" key="2">
    <source>
        <dbReference type="EMBL" id="NOU78863.1"/>
    </source>
</evidence>
<feature type="chain" id="PRO_5046521998" description="Lipoprotein" evidence="1">
    <location>
        <begin position="25"/>
        <end position="233"/>
    </location>
</feature>
<reference evidence="2 3" key="1">
    <citation type="submission" date="2019-10" db="EMBL/GenBank/DDBJ databases">
        <title>Description of Paenibacillus terricola sp. nov.</title>
        <authorList>
            <person name="Carlier A."/>
            <person name="Qi S."/>
        </authorList>
    </citation>
    <scope>NUCLEOTIDE SEQUENCE [LARGE SCALE GENOMIC DNA]</scope>
    <source>
        <strain evidence="2 3">LMG 31459</strain>
    </source>
</reference>
<keyword evidence="1" id="KW-0732">Signal</keyword>
<evidence type="ECO:0008006" key="4">
    <source>
        <dbReference type="Google" id="ProtNLM"/>
    </source>
</evidence>
<dbReference type="Proteomes" id="UP000596857">
    <property type="component" value="Unassembled WGS sequence"/>
</dbReference>
<dbReference type="PROSITE" id="PS51257">
    <property type="entry name" value="PROKAR_LIPOPROTEIN"/>
    <property type="match status" value="1"/>
</dbReference>
<accession>A0ABX1YG41</accession>
<keyword evidence="3" id="KW-1185">Reference proteome</keyword>
<proteinExistence type="predicted"/>
<organism evidence="2 3">
    <name type="scientific">Paenibacillus phytohabitans</name>
    <dbReference type="NCBI Taxonomy" id="2654978"/>
    <lineage>
        <taxon>Bacteria</taxon>
        <taxon>Bacillati</taxon>
        <taxon>Bacillota</taxon>
        <taxon>Bacilli</taxon>
        <taxon>Bacillales</taxon>
        <taxon>Paenibacillaceae</taxon>
        <taxon>Paenibacillus</taxon>
    </lineage>
</organism>
<evidence type="ECO:0000313" key="3">
    <source>
        <dbReference type="Proteomes" id="UP000596857"/>
    </source>
</evidence>
<dbReference type="RefSeq" id="WP_171716804.1">
    <property type="nucleotide sequence ID" value="NZ_WHOB01000020.1"/>
</dbReference>
<sequence length="233" mass="24886">MSTKWMGRLLLCLVFIITASGCSSVLGPGNTGGSAGSGSTGLSFSILVGEREMAGTSGRLLNEAYIEGNSIIELLRKSGIVTFAADGYSILEVNRVALSQDMMWEVQVNSKKLTDWNSTIEAGAAIVFSAKPSAAGALFQPVILTVNGGSEQPELTHSHVLSFTEDLSVKGLMKNSGMIKLAENNKTVLTVMDYTPLSSEEWKLKVNDKALLGNGVDMKLRPQDKLEISLVLK</sequence>
<gene>
    <name evidence="2" type="ORF">GC101_08185</name>
</gene>
<name>A0ABX1YG41_9BACL</name>
<dbReference type="EMBL" id="WHOB01000020">
    <property type="protein sequence ID" value="NOU78863.1"/>
    <property type="molecule type" value="Genomic_DNA"/>
</dbReference>
<evidence type="ECO:0000256" key="1">
    <source>
        <dbReference type="SAM" id="SignalP"/>
    </source>
</evidence>
<comment type="caution">
    <text evidence="2">The sequence shown here is derived from an EMBL/GenBank/DDBJ whole genome shotgun (WGS) entry which is preliminary data.</text>
</comment>